<proteinExistence type="predicted"/>
<keyword evidence="2" id="KW-1133">Transmembrane helix</keyword>
<gene>
    <name evidence="3" type="ORF">R7226_05485</name>
</gene>
<evidence type="ECO:0000256" key="1">
    <source>
        <dbReference type="SAM" id="MobiDB-lite"/>
    </source>
</evidence>
<sequence length="185" mass="19853">MSSGSTQPPRRPRPQRRREPAGRGGPLPQVAGLPAWALPAAGAVVLLLLVLLLVRGCGEDGLTADQLRAQATEICARANAVTDRIAVPNAPTGGERFLVEGLAVLRPAINRLALLEPPEELRDDYEKAVRGSAARLDLIAKSARRINRGGDTIDEYRALQSDLERSSIAVDASWRVLRIPACASR</sequence>
<keyword evidence="2" id="KW-0812">Transmembrane</keyword>
<protein>
    <submittedName>
        <fullName evidence="3">Uncharacterized protein</fullName>
    </submittedName>
</protein>
<keyword evidence="2" id="KW-0472">Membrane</keyword>
<keyword evidence="4" id="KW-1185">Reference proteome</keyword>
<name>A0ABU4HKK5_9ACTN</name>
<dbReference type="Proteomes" id="UP001284601">
    <property type="component" value="Unassembled WGS sequence"/>
</dbReference>
<reference evidence="4" key="1">
    <citation type="submission" date="2023-07" db="EMBL/GenBank/DDBJ databases">
        <title>Conexibacter stalactiti sp. nov., isolated from stalactites in a lava cave and emended description of the genus Conexibacter.</title>
        <authorList>
            <person name="Lee S.D."/>
        </authorList>
    </citation>
    <scope>NUCLEOTIDE SEQUENCE [LARGE SCALE GENOMIC DNA]</scope>
    <source>
        <strain evidence="4">KCTC 39840</strain>
    </source>
</reference>
<dbReference type="EMBL" id="JAWSTH010000008">
    <property type="protein sequence ID" value="MDW5593775.1"/>
    <property type="molecule type" value="Genomic_DNA"/>
</dbReference>
<feature type="region of interest" description="Disordered" evidence="1">
    <location>
        <begin position="1"/>
        <end position="26"/>
    </location>
</feature>
<dbReference type="RefSeq" id="WP_318596032.1">
    <property type="nucleotide sequence ID" value="NZ_JAWSTH010000008.1"/>
</dbReference>
<feature type="transmembrane region" description="Helical" evidence="2">
    <location>
        <begin position="33"/>
        <end position="54"/>
    </location>
</feature>
<accession>A0ABU4HKK5</accession>
<comment type="caution">
    <text evidence="3">The sequence shown here is derived from an EMBL/GenBank/DDBJ whole genome shotgun (WGS) entry which is preliminary data.</text>
</comment>
<evidence type="ECO:0000313" key="3">
    <source>
        <dbReference type="EMBL" id="MDW5593775.1"/>
    </source>
</evidence>
<organism evidence="3 4">
    <name type="scientific">Conexibacter stalactiti</name>
    <dbReference type="NCBI Taxonomy" id="1940611"/>
    <lineage>
        <taxon>Bacteria</taxon>
        <taxon>Bacillati</taxon>
        <taxon>Actinomycetota</taxon>
        <taxon>Thermoleophilia</taxon>
        <taxon>Solirubrobacterales</taxon>
        <taxon>Conexibacteraceae</taxon>
        <taxon>Conexibacter</taxon>
    </lineage>
</organism>
<evidence type="ECO:0000256" key="2">
    <source>
        <dbReference type="SAM" id="Phobius"/>
    </source>
</evidence>
<evidence type="ECO:0000313" key="4">
    <source>
        <dbReference type="Proteomes" id="UP001284601"/>
    </source>
</evidence>